<feature type="transmembrane region" description="Helical" evidence="2">
    <location>
        <begin position="217"/>
        <end position="239"/>
    </location>
</feature>
<gene>
    <name evidence="3" type="ORF">BDW59DRAFT_73889</name>
</gene>
<dbReference type="EMBL" id="JBFXLS010000037">
    <property type="protein sequence ID" value="KAL2825304.1"/>
    <property type="molecule type" value="Genomic_DNA"/>
</dbReference>
<evidence type="ECO:0000313" key="3">
    <source>
        <dbReference type="EMBL" id="KAL2825304.1"/>
    </source>
</evidence>
<dbReference type="InterPro" id="IPR038872">
    <property type="entry name" value="Put_GTT3"/>
</dbReference>
<dbReference type="PANTHER" id="PTHR41807">
    <property type="entry name" value="GLUTATHIONE TRANSFERASE 3"/>
    <property type="match status" value="1"/>
</dbReference>
<reference evidence="3 4" key="1">
    <citation type="submission" date="2024-07" db="EMBL/GenBank/DDBJ databases">
        <title>Section-level genome sequencing and comparative genomics of Aspergillus sections Usti and Cavernicolus.</title>
        <authorList>
            <consortium name="Lawrence Berkeley National Laboratory"/>
            <person name="Nybo J.L."/>
            <person name="Vesth T.C."/>
            <person name="Theobald S."/>
            <person name="Frisvad J.C."/>
            <person name="Larsen T.O."/>
            <person name="Kjaerboelling I."/>
            <person name="Rothschild-Mancinelli K."/>
            <person name="Lyhne E.K."/>
            <person name="Kogle M.E."/>
            <person name="Barry K."/>
            <person name="Clum A."/>
            <person name="Na H."/>
            <person name="Ledsgaard L."/>
            <person name="Lin J."/>
            <person name="Lipzen A."/>
            <person name="Kuo A."/>
            <person name="Riley R."/>
            <person name="Mondo S."/>
            <person name="LaButti K."/>
            <person name="Haridas S."/>
            <person name="Pangalinan J."/>
            <person name="Salamov A.A."/>
            <person name="Simmons B.A."/>
            <person name="Magnuson J.K."/>
            <person name="Chen J."/>
            <person name="Drula E."/>
            <person name="Henrissat B."/>
            <person name="Wiebenga A."/>
            <person name="Lubbers R.J."/>
            <person name="Gomes A.C."/>
            <person name="Makela M.R."/>
            <person name="Stajich J."/>
            <person name="Grigoriev I.V."/>
            <person name="Mortensen U.H."/>
            <person name="De vries R.P."/>
            <person name="Baker S.E."/>
            <person name="Andersen M.R."/>
        </authorList>
    </citation>
    <scope>NUCLEOTIDE SEQUENCE [LARGE SCALE GENOMIC DNA]</scope>
    <source>
        <strain evidence="3 4">CBS 600.67</strain>
    </source>
</reference>
<feature type="compositionally biased region" description="Basic and acidic residues" evidence="1">
    <location>
        <begin position="74"/>
        <end position="91"/>
    </location>
</feature>
<keyword evidence="4" id="KW-1185">Reference proteome</keyword>
<sequence>MSSALPYLHKLRKAQLTEFAEVTDLQDYEDFTKPDLAAKLDEHLQANRSIFGKDERLADYYRRLSQSSGRASPVKRESRGEITPVKEEAPRSVRRRTTRQKEEEIEPTDESDVPTRTPSRSLADMTVQLPPSPAVVTEVIDRQTTAWRESICEAWKNSGVQETSDSLRSALSSVKAVQVIVAVLEAFNVISEVLPRRYLTTIPIKIPDLFVLVDGSFWAPVSLWLLTSVFLPLTVAYFFNINLQVAQSSGGPAAHTRRSSSRIAQANFDPLSFNISKALISYVVYAHGFTFWSIYGKQTLQTVNTSIPFQYAGILTGAAVGAVGALYEAILRK</sequence>
<dbReference type="Proteomes" id="UP001610335">
    <property type="component" value="Unassembled WGS sequence"/>
</dbReference>
<evidence type="ECO:0000313" key="4">
    <source>
        <dbReference type="Proteomes" id="UP001610335"/>
    </source>
</evidence>
<name>A0ABR4IC60_9EURO</name>
<feature type="transmembrane region" description="Helical" evidence="2">
    <location>
        <begin position="278"/>
        <end position="295"/>
    </location>
</feature>
<keyword evidence="2" id="KW-1133">Transmembrane helix</keyword>
<feature type="compositionally biased region" description="Acidic residues" evidence="1">
    <location>
        <begin position="103"/>
        <end position="112"/>
    </location>
</feature>
<dbReference type="PANTHER" id="PTHR41807:SF1">
    <property type="entry name" value="GLUTATHIONE TRANSFERASE 3"/>
    <property type="match status" value="1"/>
</dbReference>
<keyword evidence="2" id="KW-0812">Transmembrane</keyword>
<proteinExistence type="predicted"/>
<evidence type="ECO:0000256" key="2">
    <source>
        <dbReference type="SAM" id="Phobius"/>
    </source>
</evidence>
<comment type="caution">
    <text evidence="3">The sequence shown here is derived from an EMBL/GenBank/DDBJ whole genome shotgun (WGS) entry which is preliminary data.</text>
</comment>
<protein>
    <submittedName>
        <fullName evidence="3">Uncharacterized protein</fullName>
    </submittedName>
</protein>
<organism evidence="3 4">
    <name type="scientific">Aspergillus cavernicola</name>
    <dbReference type="NCBI Taxonomy" id="176166"/>
    <lineage>
        <taxon>Eukaryota</taxon>
        <taxon>Fungi</taxon>
        <taxon>Dikarya</taxon>
        <taxon>Ascomycota</taxon>
        <taxon>Pezizomycotina</taxon>
        <taxon>Eurotiomycetes</taxon>
        <taxon>Eurotiomycetidae</taxon>
        <taxon>Eurotiales</taxon>
        <taxon>Aspergillaceae</taxon>
        <taxon>Aspergillus</taxon>
        <taxon>Aspergillus subgen. Nidulantes</taxon>
    </lineage>
</organism>
<accession>A0ABR4IC60</accession>
<evidence type="ECO:0000256" key="1">
    <source>
        <dbReference type="SAM" id="MobiDB-lite"/>
    </source>
</evidence>
<feature type="transmembrane region" description="Helical" evidence="2">
    <location>
        <begin position="307"/>
        <end position="327"/>
    </location>
</feature>
<keyword evidence="2" id="KW-0472">Membrane</keyword>
<feature type="region of interest" description="Disordered" evidence="1">
    <location>
        <begin position="64"/>
        <end position="123"/>
    </location>
</feature>